<dbReference type="KEGG" id="tnu:BD01_0897"/>
<evidence type="ECO:0000313" key="1">
    <source>
        <dbReference type="EMBL" id="AHL22519.1"/>
    </source>
</evidence>
<dbReference type="EMBL" id="CP007264">
    <property type="protein sequence ID" value="AHL22519.1"/>
    <property type="molecule type" value="Genomic_DNA"/>
</dbReference>
<gene>
    <name evidence="1" type="ORF">BD01_0897</name>
</gene>
<dbReference type="RefSeq" id="WP_042690462.1">
    <property type="nucleotide sequence ID" value="NZ_CP007264.1"/>
</dbReference>
<protein>
    <submittedName>
        <fullName evidence="1">Uncharacterized protein</fullName>
    </submittedName>
</protein>
<dbReference type="HOGENOM" id="CLU_2353368_0_0_2"/>
<dbReference type="Proteomes" id="UP000019434">
    <property type="component" value="Chromosome"/>
</dbReference>
<dbReference type="STRING" id="195522.BD01_0897"/>
<sequence>MLVRGKVVGKNGTARFEVRKERGGLTLRAEFPGGEPLDYSVDCPCLEPLELVGLLLPAFEERLGEIEGVFVEEVVEGKRSVLGMIRKLLGKTF</sequence>
<organism evidence="1 2">
    <name type="scientific">Thermococcus nautili</name>
    <dbReference type="NCBI Taxonomy" id="195522"/>
    <lineage>
        <taxon>Archaea</taxon>
        <taxon>Methanobacteriati</taxon>
        <taxon>Methanobacteriota</taxon>
        <taxon>Thermococci</taxon>
        <taxon>Thermococcales</taxon>
        <taxon>Thermococcaceae</taxon>
        <taxon>Thermococcus</taxon>
    </lineage>
</organism>
<keyword evidence="2" id="KW-1185">Reference proteome</keyword>
<dbReference type="OrthoDB" id="102547at2157"/>
<proteinExistence type="predicted"/>
<dbReference type="eggNOG" id="arCOG10084">
    <property type="taxonomic scope" value="Archaea"/>
</dbReference>
<reference evidence="1 2" key="1">
    <citation type="submission" date="2014-02" db="EMBL/GenBank/DDBJ databases">
        <title>Genome Sequence of an Hyperthermophilic Archaeon, Thermococcus nautili 30-1, producing viral vesicles.</title>
        <authorList>
            <person name="Oberto J."/>
            <person name="Gaudin M."/>
            <person name="Cossu M."/>
            <person name="Gorlas A."/>
            <person name="Slesarev A."/>
            <person name="Marguet E."/>
            <person name="Forterre P."/>
        </authorList>
    </citation>
    <scope>NUCLEOTIDE SEQUENCE [LARGE SCALE GENOMIC DNA]</scope>
    <source>
        <strain evidence="1 2">30-1</strain>
    </source>
</reference>
<dbReference type="AlphaFoldDB" id="W8PKA5"/>
<accession>W8PKA5</accession>
<name>W8PKA5_9EURY</name>
<dbReference type="GeneID" id="24957935"/>
<evidence type="ECO:0000313" key="2">
    <source>
        <dbReference type="Proteomes" id="UP000019434"/>
    </source>
</evidence>